<feature type="region of interest" description="Disordered" evidence="1">
    <location>
        <begin position="24"/>
        <end position="58"/>
    </location>
</feature>
<feature type="compositionally biased region" description="Low complexity" evidence="1">
    <location>
        <begin position="24"/>
        <end position="34"/>
    </location>
</feature>
<dbReference type="AlphaFoldDB" id="A0A4R8Z9B8"/>
<keyword evidence="2" id="KW-0732">Signal</keyword>
<comment type="caution">
    <text evidence="3">The sequence shown here is derived from an EMBL/GenBank/DDBJ whole genome shotgun (WGS) entry which is preliminary data.</text>
</comment>
<evidence type="ECO:0000256" key="1">
    <source>
        <dbReference type="SAM" id="MobiDB-lite"/>
    </source>
</evidence>
<feature type="signal peptide" evidence="2">
    <location>
        <begin position="1"/>
        <end position="27"/>
    </location>
</feature>
<proteinExistence type="predicted"/>
<dbReference type="EMBL" id="SOGT01000018">
    <property type="protein sequence ID" value="TFD23136.1"/>
    <property type="molecule type" value="Genomic_DNA"/>
</dbReference>
<dbReference type="Proteomes" id="UP000298424">
    <property type="component" value="Unassembled WGS sequence"/>
</dbReference>
<organism evidence="3 4">
    <name type="scientific">Cryobacterium lyxosi</name>
    <dbReference type="NCBI Taxonomy" id="1259228"/>
    <lineage>
        <taxon>Bacteria</taxon>
        <taxon>Bacillati</taxon>
        <taxon>Actinomycetota</taxon>
        <taxon>Actinomycetes</taxon>
        <taxon>Micrococcales</taxon>
        <taxon>Microbacteriaceae</taxon>
        <taxon>Cryobacterium</taxon>
    </lineage>
</organism>
<reference evidence="3 4" key="1">
    <citation type="submission" date="2019-03" db="EMBL/GenBank/DDBJ databases">
        <title>Genomics of glacier-inhabiting Cryobacterium strains.</title>
        <authorList>
            <person name="Liu Q."/>
            <person name="Xin Y.-H."/>
        </authorList>
    </citation>
    <scope>NUCLEOTIDE SEQUENCE [LARGE SCALE GENOMIC DNA]</scope>
    <source>
        <strain evidence="3 4">TMT1-1</strain>
    </source>
</reference>
<gene>
    <name evidence="3" type="ORF">E3T27_15725</name>
</gene>
<accession>A0A4R8Z9B8</accession>
<evidence type="ECO:0000313" key="3">
    <source>
        <dbReference type="EMBL" id="TFD23136.1"/>
    </source>
</evidence>
<evidence type="ECO:0000313" key="4">
    <source>
        <dbReference type="Proteomes" id="UP000298424"/>
    </source>
</evidence>
<protein>
    <submittedName>
        <fullName evidence="3">Uncharacterized protein</fullName>
    </submittedName>
</protein>
<sequence>MKITTKVSVATMVVLATILLAGSSTTASTTSSTSVRIRKFGPRHHPGGALDQQNNPSDDYCAVRRSHEYAPAADLTPDTKSARITPLPAQTLEVLRRRREVLREFSGLLK</sequence>
<keyword evidence="4" id="KW-1185">Reference proteome</keyword>
<dbReference type="RefSeq" id="WP_134573928.1">
    <property type="nucleotide sequence ID" value="NZ_SOGT01000018.1"/>
</dbReference>
<feature type="compositionally biased region" description="Basic residues" evidence="1">
    <location>
        <begin position="36"/>
        <end position="46"/>
    </location>
</feature>
<feature type="chain" id="PRO_5020446194" evidence="2">
    <location>
        <begin position="28"/>
        <end position="110"/>
    </location>
</feature>
<name>A0A4R8Z9B8_9MICO</name>
<evidence type="ECO:0000256" key="2">
    <source>
        <dbReference type="SAM" id="SignalP"/>
    </source>
</evidence>